<dbReference type="InterPro" id="IPR036653">
    <property type="entry name" value="CinA-like_C"/>
</dbReference>
<feature type="domain" description="CinA C-terminal" evidence="1">
    <location>
        <begin position="7"/>
        <end position="156"/>
    </location>
</feature>
<comment type="caution">
    <text evidence="2">The sequence shown here is derived from an EMBL/GenBank/DDBJ whole genome shotgun (WGS) entry which is preliminary data.</text>
</comment>
<sequence length="174" mass="17245">MDSLLPIAARAGALLKARGETIAVAESSSGGLVSAALLAVPGASAYFLGGTVVYTRAAREGLLGIPTAALKGAAPASEQMAALLAEGARSRLGTTWALGEAGATGPTGNRYGHAAGHGVFAVAGPVAKTLTIETGSPDRVANMRAFGRELLQLLVAALEAAPQSRSPSDGAKLL</sequence>
<evidence type="ECO:0000313" key="3">
    <source>
        <dbReference type="Proteomes" id="UP000249065"/>
    </source>
</evidence>
<protein>
    <submittedName>
        <fullName evidence="2">Damage-inducible protein</fullName>
    </submittedName>
</protein>
<gene>
    <name evidence="2" type="ORF">DOO78_16780</name>
</gene>
<dbReference type="Gene3D" id="3.90.950.20">
    <property type="entry name" value="CinA-like"/>
    <property type="match status" value="1"/>
</dbReference>
<dbReference type="Proteomes" id="UP000249065">
    <property type="component" value="Unassembled WGS sequence"/>
</dbReference>
<evidence type="ECO:0000313" key="2">
    <source>
        <dbReference type="EMBL" id="RAI57898.1"/>
    </source>
</evidence>
<organism evidence="2 3">
    <name type="scientific">Roseicella frigidaeris</name>
    <dbReference type="NCBI Taxonomy" id="2230885"/>
    <lineage>
        <taxon>Bacteria</taxon>
        <taxon>Pseudomonadati</taxon>
        <taxon>Pseudomonadota</taxon>
        <taxon>Alphaproteobacteria</taxon>
        <taxon>Acetobacterales</taxon>
        <taxon>Roseomonadaceae</taxon>
        <taxon>Roseicella</taxon>
    </lineage>
</organism>
<keyword evidence="3" id="KW-1185">Reference proteome</keyword>
<dbReference type="SUPFAM" id="SSF142433">
    <property type="entry name" value="CinA-like"/>
    <property type="match status" value="1"/>
</dbReference>
<dbReference type="RefSeq" id="WP_111471015.1">
    <property type="nucleotide sequence ID" value="NZ_QLIX01000013.1"/>
</dbReference>
<reference evidence="3" key="1">
    <citation type="submission" date="2018-06" db="EMBL/GenBank/DDBJ databases">
        <authorList>
            <person name="Khan S.A."/>
        </authorList>
    </citation>
    <scope>NUCLEOTIDE SEQUENCE [LARGE SCALE GENOMIC DNA]</scope>
    <source>
        <strain evidence="3">DB-1506</strain>
    </source>
</reference>
<dbReference type="NCBIfam" id="TIGR00199">
    <property type="entry name" value="PncC_domain"/>
    <property type="match status" value="1"/>
</dbReference>
<dbReference type="Pfam" id="PF02464">
    <property type="entry name" value="CinA"/>
    <property type="match status" value="1"/>
</dbReference>
<dbReference type="AlphaFoldDB" id="A0A327MCI8"/>
<accession>A0A327MCI8</accession>
<dbReference type="EMBL" id="QLIX01000013">
    <property type="protein sequence ID" value="RAI57898.1"/>
    <property type="molecule type" value="Genomic_DNA"/>
</dbReference>
<evidence type="ECO:0000259" key="1">
    <source>
        <dbReference type="Pfam" id="PF02464"/>
    </source>
</evidence>
<proteinExistence type="predicted"/>
<dbReference type="InterPro" id="IPR008136">
    <property type="entry name" value="CinA_C"/>
</dbReference>
<dbReference type="OrthoDB" id="1253990at2"/>
<name>A0A327MCI8_9PROT</name>